<feature type="compositionally biased region" description="Polar residues" evidence="1">
    <location>
        <begin position="184"/>
        <end position="194"/>
    </location>
</feature>
<dbReference type="Proteomes" id="UP001154312">
    <property type="component" value="Unassembled WGS sequence"/>
</dbReference>
<proteinExistence type="predicted"/>
<comment type="caution">
    <text evidence="3">The sequence shown here is derived from an EMBL/GenBank/DDBJ whole genome shotgun (WGS) entry which is preliminary data.</text>
</comment>
<evidence type="ECO:0000313" key="3">
    <source>
        <dbReference type="EMBL" id="MDF9407310.1"/>
    </source>
</evidence>
<feature type="chain" id="PRO_5040755664" evidence="2">
    <location>
        <begin position="26"/>
        <end position="194"/>
    </location>
</feature>
<sequence>MGKWTVKLLCLLLGSLCLIICSANGANLETKANIQKQLDVIIDANSLSFPTVNVGKISEEKNVTVMVKGNDLYQLYIQATVLKADGLKELLPTVLEFKEKSESRWLPASDALIPVLTTPAMAKASGDQKEIAFRLNVPPSAKPGLYSCEVNIIACVYADANKSVNKDIPAGVSEDVHKIDNENDSTSVSEHVYN</sequence>
<feature type="region of interest" description="Disordered" evidence="1">
    <location>
        <begin position="175"/>
        <end position="194"/>
    </location>
</feature>
<accession>A0A9X4GXZ2</accession>
<name>A0A9X4GXZ2_9FIRM</name>
<evidence type="ECO:0000256" key="1">
    <source>
        <dbReference type="SAM" id="MobiDB-lite"/>
    </source>
</evidence>
<reference evidence="3" key="1">
    <citation type="submission" date="2022-02" db="EMBL/GenBank/DDBJ databases">
        <authorList>
            <person name="Leng L."/>
        </authorList>
    </citation>
    <scope>NUCLEOTIDE SEQUENCE</scope>
    <source>
        <strain evidence="3">JI</strain>
    </source>
</reference>
<evidence type="ECO:0000256" key="2">
    <source>
        <dbReference type="SAM" id="SignalP"/>
    </source>
</evidence>
<organism evidence="3 4">
    <name type="scientific">Pelotomaculum isophthalicicum JI</name>
    <dbReference type="NCBI Taxonomy" id="947010"/>
    <lineage>
        <taxon>Bacteria</taxon>
        <taxon>Bacillati</taxon>
        <taxon>Bacillota</taxon>
        <taxon>Clostridia</taxon>
        <taxon>Eubacteriales</taxon>
        <taxon>Desulfotomaculaceae</taxon>
        <taxon>Pelotomaculum</taxon>
    </lineage>
</organism>
<dbReference type="AlphaFoldDB" id="A0A9X4GXZ2"/>
<dbReference type="RefSeq" id="WP_277442519.1">
    <property type="nucleotide sequence ID" value="NZ_JAKOAV010000003.1"/>
</dbReference>
<dbReference type="EMBL" id="JAKOAV010000003">
    <property type="protein sequence ID" value="MDF9407310.1"/>
    <property type="molecule type" value="Genomic_DNA"/>
</dbReference>
<protein>
    <submittedName>
        <fullName evidence="3">Uncharacterized protein</fullName>
    </submittedName>
</protein>
<evidence type="ECO:0000313" key="4">
    <source>
        <dbReference type="Proteomes" id="UP001154312"/>
    </source>
</evidence>
<keyword evidence="4" id="KW-1185">Reference proteome</keyword>
<gene>
    <name evidence="3" type="ORF">L7E55_02880</name>
</gene>
<keyword evidence="2" id="KW-0732">Signal</keyword>
<feature type="signal peptide" evidence="2">
    <location>
        <begin position="1"/>
        <end position="25"/>
    </location>
</feature>